<dbReference type="InterPro" id="IPR001557">
    <property type="entry name" value="L-lactate/malate_DH"/>
</dbReference>
<dbReference type="EC" id="1.1.1.37" evidence="3"/>
<dbReference type="InterPro" id="IPR022383">
    <property type="entry name" value="Lactate/malate_DH_C"/>
</dbReference>
<dbReference type="GO" id="GO:0005737">
    <property type="term" value="C:cytoplasm"/>
    <property type="evidence" value="ECO:0007669"/>
    <property type="project" value="TreeGrafter"/>
</dbReference>
<name>A0AAV1JSQ7_9NEOP</name>
<dbReference type="SUPFAM" id="SSF56327">
    <property type="entry name" value="LDH C-terminal domain-like"/>
    <property type="match status" value="1"/>
</dbReference>
<dbReference type="PIRSF" id="PIRSF000102">
    <property type="entry name" value="Lac_mal_DH"/>
    <property type="match status" value="1"/>
</dbReference>
<evidence type="ECO:0000313" key="13">
    <source>
        <dbReference type="EMBL" id="CAK1551916.1"/>
    </source>
</evidence>
<feature type="domain" description="Pterin-binding" evidence="12">
    <location>
        <begin position="278"/>
        <end position="329"/>
    </location>
</feature>
<dbReference type="GO" id="GO:0019752">
    <property type="term" value="P:carboxylic acid metabolic process"/>
    <property type="evidence" value="ECO:0007669"/>
    <property type="project" value="InterPro"/>
</dbReference>
<dbReference type="PANTHER" id="PTHR11540">
    <property type="entry name" value="MALATE AND LACTATE DEHYDROGENASE"/>
    <property type="match status" value="1"/>
</dbReference>
<comment type="caution">
    <text evidence="13">The sequence shown here is derived from an EMBL/GenBank/DDBJ whole genome shotgun (WGS) entry which is preliminary data.</text>
</comment>
<dbReference type="Pfam" id="PF02866">
    <property type="entry name" value="Ldh_1_C"/>
    <property type="match status" value="1"/>
</dbReference>
<dbReference type="AlphaFoldDB" id="A0AAV1JSQ7"/>
<gene>
    <name evidence="13" type="ORF">LNINA_LOCUS11011</name>
</gene>
<evidence type="ECO:0000256" key="9">
    <source>
        <dbReference type="PIRSR" id="PIRSR000102-1"/>
    </source>
</evidence>
<dbReference type="InterPro" id="IPR036291">
    <property type="entry name" value="NAD(P)-bd_dom_sf"/>
</dbReference>
<evidence type="ECO:0000256" key="8">
    <source>
        <dbReference type="ARBA" id="ARBA00048313"/>
    </source>
</evidence>
<comment type="similarity">
    <text evidence="1">Belongs to the LDH/MDH superfamily. MDH type 1 family.</text>
</comment>
<feature type="active site" description="Proton acceptor" evidence="9">
    <location>
        <position position="194"/>
    </location>
</feature>
<dbReference type="InterPro" id="IPR015955">
    <property type="entry name" value="Lactate_DH/Glyco_Ohase_4_C"/>
</dbReference>
<dbReference type="PANTHER" id="PTHR11540:SF16">
    <property type="entry name" value="MALATE DEHYDROGENASE, MITOCHONDRIAL"/>
    <property type="match status" value="1"/>
</dbReference>
<dbReference type="EMBL" id="CAVLEF010000132">
    <property type="protein sequence ID" value="CAK1551916.1"/>
    <property type="molecule type" value="Genomic_DNA"/>
</dbReference>
<feature type="binding site" evidence="10">
    <location>
        <position position="50"/>
    </location>
    <ligand>
        <name>NAD(+)</name>
        <dbReference type="ChEBI" id="CHEBI:57540"/>
    </ligand>
</feature>
<protein>
    <recommendedName>
        <fullName evidence="4">Malate dehydrogenase, mitochondrial</fullName>
        <ecNumber evidence="3">1.1.1.37</ecNumber>
    </recommendedName>
</protein>
<dbReference type="GO" id="GO:0030060">
    <property type="term" value="F:L-malate dehydrogenase (NAD+) activity"/>
    <property type="evidence" value="ECO:0007669"/>
    <property type="project" value="UniProtKB-EC"/>
</dbReference>
<dbReference type="InterPro" id="IPR000489">
    <property type="entry name" value="Pterin-binding_dom"/>
</dbReference>
<dbReference type="PROSITE" id="PS50972">
    <property type="entry name" value="PTERIN_BINDING"/>
    <property type="match status" value="1"/>
</dbReference>
<dbReference type="Pfam" id="PF00056">
    <property type="entry name" value="Ldh_1_N"/>
    <property type="match status" value="1"/>
</dbReference>
<sequence length="329" mass="36382">MFLSKTSINIALNIRRNYHVTVVGGANDIGQTISLLLRTQPQIRKLVVHDELAKTPGVALDLSHVPARSTLHSYTGESTLDTALKNADIVIAAGGVPLNPGINEKEWFNKNALFIKTLSTKLAKQNPMPFVGIVTEPLNSLVPMAAEIMKNNGDYYPKKLFGITSVDTMRAQTLYASENNLNPEECFVPVICGHSDKTMVPLLSQATPKCTTDEKKVHDYVNKFRKCEDLVMNPKPRWSPTLSVAYAAYIFTQAVLNALDGRQVYVSALVENNDFGTSFFAGIMNVTENGYGEMKRYGNLMNIECLLLEQSIEQLRKDVALGKKVLELA</sequence>
<evidence type="ECO:0000256" key="2">
    <source>
        <dbReference type="ARBA" id="ARBA00011738"/>
    </source>
</evidence>
<evidence type="ECO:0000259" key="12">
    <source>
        <dbReference type="PROSITE" id="PS50972"/>
    </source>
</evidence>
<feature type="binding site" evidence="10">
    <location>
        <begin position="24"/>
        <end position="30"/>
    </location>
    <ligand>
        <name>NAD(+)</name>
        <dbReference type="ChEBI" id="CHEBI:57540"/>
    </ligand>
</feature>
<reference evidence="13 14" key="1">
    <citation type="submission" date="2023-11" db="EMBL/GenBank/DDBJ databases">
        <authorList>
            <person name="Okamura Y."/>
        </authorList>
    </citation>
    <scope>NUCLEOTIDE SEQUENCE [LARGE SCALE GENOMIC DNA]</scope>
</reference>
<keyword evidence="5" id="KW-0816">Tricarboxylic acid cycle</keyword>
<evidence type="ECO:0000256" key="1">
    <source>
        <dbReference type="ARBA" id="ARBA00008824"/>
    </source>
</evidence>
<evidence type="ECO:0000256" key="7">
    <source>
        <dbReference type="ARBA" id="ARBA00023027"/>
    </source>
</evidence>
<dbReference type="SUPFAM" id="SSF51735">
    <property type="entry name" value="NAD(P)-binding Rossmann-fold domains"/>
    <property type="match status" value="1"/>
</dbReference>
<evidence type="ECO:0000256" key="10">
    <source>
        <dbReference type="PIRSR" id="PIRSR000102-3"/>
    </source>
</evidence>
<dbReference type="GO" id="GO:0006099">
    <property type="term" value="P:tricarboxylic acid cycle"/>
    <property type="evidence" value="ECO:0007669"/>
    <property type="project" value="UniProtKB-KW"/>
</dbReference>
<comment type="catalytic activity">
    <reaction evidence="8">
        <text>(S)-malate + NAD(+) = oxaloacetate + NADH + H(+)</text>
        <dbReference type="Rhea" id="RHEA:21432"/>
        <dbReference type="ChEBI" id="CHEBI:15378"/>
        <dbReference type="ChEBI" id="CHEBI:15589"/>
        <dbReference type="ChEBI" id="CHEBI:16452"/>
        <dbReference type="ChEBI" id="CHEBI:57540"/>
        <dbReference type="ChEBI" id="CHEBI:57945"/>
        <dbReference type="EC" id="1.1.1.37"/>
    </reaction>
</comment>
<accession>A0AAV1JSQ7</accession>
<comment type="subunit">
    <text evidence="2">Homodimer.</text>
</comment>
<dbReference type="Gene3D" id="3.40.50.720">
    <property type="entry name" value="NAD(P)-binding Rossmann-like Domain"/>
    <property type="match status" value="1"/>
</dbReference>
<keyword evidence="14" id="KW-1185">Reference proteome</keyword>
<dbReference type="InterPro" id="IPR001236">
    <property type="entry name" value="Lactate/malate_DH_N"/>
</dbReference>
<dbReference type="Proteomes" id="UP001497472">
    <property type="component" value="Unassembled WGS sequence"/>
</dbReference>
<dbReference type="FunFam" id="3.40.50.720:FF:000268">
    <property type="entry name" value="Malate dehydrogenase"/>
    <property type="match status" value="1"/>
</dbReference>
<evidence type="ECO:0000256" key="4">
    <source>
        <dbReference type="ARBA" id="ARBA00016075"/>
    </source>
</evidence>
<dbReference type="GO" id="GO:0042558">
    <property type="term" value="P:pteridine-containing compound metabolic process"/>
    <property type="evidence" value="ECO:0007669"/>
    <property type="project" value="InterPro"/>
</dbReference>
<evidence type="ECO:0000256" key="6">
    <source>
        <dbReference type="ARBA" id="ARBA00023002"/>
    </source>
</evidence>
<evidence type="ECO:0000256" key="11">
    <source>
        <dbReference type="RuleBase" id="RU003369"/>
    </source>
</evidence>
<proteinExistence type="inferred from homology"/>
<dbReference type="Gene3D" id="3.90.110.10">
    <property type="entry name" value="Lactate dehydrogenase/glycoside hydrolase, family 4, C-terminal"/>
    <property type="match status" value="1"/>
</dbReference>
<keyword evidence="7 10" id="KW-0520">NAD</keyword>
<feature type="binding site" evidence="10">
    <location>
        <position position="111"/>
    </location>
    <ligand>
        <name>NAD(+)</name>
        <dbReference type="ChEBI" id="CHEBI:57540"/>
    </ligand>
</feature>
<evidence type="ECO:0000256" key="5">
    <source>
        <dbReference type="ARBA" id="ARBA00022532"/>
    </source>
</evidence>
<organism evidence="13 14">
    <name type="scientific">Leptosia nina</name>
    <dbReference type="NCBI Taxonomy" id="320188"/>
    <lineage>
        <taxon>Eukaryota</taxon>
        <taxon>Metazoa</taxon>
        <taxon>Ecdysozoa</taxon>
        <taxon>Arthropoda</taxon>
        <taxon>Hexapoda</taxon>
        <taxon>Insecta</taxon>
        <taxon>Pterygota</taxon>
        <taxon>Neoptera</taxon>
        <taxon>Endopterygota</taxon>
        <taxon>Lepidoptera</taxon>
        <taxon>Glossata</taxon>
        <taxon>Ditrysia</taxon>
        <taxon>Papilionoidea</taxon>
        <taxon>Pieridae</taxon>
        <taxon>Pierinae</taxon>
        <taxon>Leptosia</taxon>
    </lineage>
</organism>
<evidence type="ECO:0000256" key="3">
    <source>
        <dbReference type="ARBA" id="ARBA00012995"/>
    </source>
</evidence>
<keyword evidence="6 11" id="KW-0560">Oxidoreductase</keyword>
<evidence type="ECO:0000313" key="14">
    <source>
        <dbReference type="Proteomes" id="UP001497472"/>
    </source>
</evidence>